<protein>
    <submittedName>
        <fullName evidence="1">Uncharacterized protein</fullName>
    </submittedName>
</protein>
<proteinExistence type="predicted"/>
<accession>A0A0E9X6F9</accession>
<reference evidence="1" key="1">
    <citation type="submission" date="2014-11" db="EMBL/GenBank/DDBJ databases">
        <authorList>
            <person name="Amaro Gonzalez C."/>
        </authorList>
    </citation>
    <scope>NUCLEOTIDE SEQUENCE</scope>
</reference>
<organism evidence="1">
    <name type="scientific">Anguilla anguilla</name>
    <name type="common">European freshwater eel</name>
    <name type="synonym">Muraena anguilla</name>
    <dbReference type="NCBI Taxonomy" id="7936"/>
    <lineage>
        <taxon>Eukaryota</taxon>
        <taxon>Metazoa</taxon>
        <taxon>Chordata</taxon>
        <taxon>Craniata</taxon>
        <taxon>Vertebrata</taxon>
        <taxon>Euteleostomi</taxon>
        <taxon>Actinopterygii</taxon>
        <taxon>Neopterygii</taxon>
        <taxon>Teleostei</taxon>
        <taxon>Anguilliformes</taxon>
        <taxon>Anguillidae</taxon>
        <taxon>Anguilla</taxon>
    </lineage>
</organism>
<evidence type="ECO:0000313" key="1">
    <source>
        <dbReference type="EMBL" id="JAH98297.1"/>
    </source>
</evidence>
<dbReference type="AlphaFoldDB" id="A0A0E9X6F9"/>
<sequence length="63" mass="7356">MTSTSTLLFTHNHLKLLPQTVQQELFVLLSTPTLPPGIKIPIQKQFHQQKKIYNTKTRHKSFQ</sequence>
<dbReference type="EMBL" id="GBXM01010280">
    <property type="protein sequence ID" value="JAH98297.1"/>
    <property type="molecule type" value="Transcribed_RNA"/>
</dbReference>
<name>A0A0E9X6F9_ANGAN</name>
<reference evidence="1" key="2">
    <citation type="journal article" date="2015" name="Fish Shellfish Immunol.">
        <title>Early steps in the European eel (Anguilla anguilla)-Vibrio vulnificus interaction in the gills: Role of the RtxA13 toxin.</title>
        <authorList>
            <person name="Callol A."/>
            <person name="Pajuelo D."/>
            <person name="Ebbesson L."/>
            <person name="Teles M."/>
            <person name="MacKenzie S."/>
            <person name="Amaro C."/>
        </authorList>
    </citation>
    <scope>NUCLEOTIDE SEQUENCE</scope>
</reference>